<evidence type="ECO:0000256" key="1">
    <source>
        <dbReference type="SAM" id="MobiDB-lite"/>
    </source>
</evidence>
<comment type="caution">
    <text evidence="2">The sequence shown here is derived from an EMBL/GenBank/DDBJ whole genome shotgun (WGS) entry which is preliminary data.</text>
</comment>
<name>A0AA88J201_FICCA</name>
<dbReference type="AlphaFoldDB" id="A0AA88J201"/>
<evidence type="ECO:0000313" key="3">
    <source>
        <dbReference type="Proteomes" id="UP001187192"/>
    </source>
</evidence>
<organism evidence="2 3">
    <name type="scientific">Ficus carica</name>
    <name type="common">Common fig</name>
    <dbReference type="NCBI Taxonomy" id="3494"/>
    <lineage>
        <taxon>Eukaryota</taxon>
        <taxon>Viridiplantae</taxon>
        <taxon>Streptophyta</taxon>
        <taxon>Embryophyta</taxon>
        <taxon>Tracheophyta</taxon>
        <taxon>Spermatophyta</taxon>
        <taxon>Magnoliopsida</taxon>
        <taxon>eudicotyledons</taxon>
        <taxon>Gunneridae</taxon>
        <taxon>Pentapetalae</taxon>
        <taxon>rosids</taxon>
        <taxon>fabids</taxon>
        <taxon>Rosales</taxon>
        <taxon>Moraceae</taxon>
        <taxon>Ficeae</taxon>
        <taxon>Ficus</taxon>
    </lineage>
</organism>
<proteinExistence type="predicted"/>
<accession>A0AA88J201</accession>
<feature type="region of interest" description="Disordered" evidence="1">
    <location>
        <begin position="21"/>
        <end position="91"/>
    </location>
</feature>
<gene>
    <name evidence="2" type="ORF">TIFTF001_029105</name>
</gene>
<dbReference type="EMBL" id="BTGU01000094">
    <property type="protein sequence ID" value="GMN60005.1"/>
    <property type="molecule type" value="Genomic_DNA"/>
</dbReference>
<protein>
    <submittedName>
        <fullName evidence="2">Uncharacterized protein</fullName>
    </submittedName>
</protein>
<reference evidence="2" key="1">
    <citation type="submission" date="2023-07" db="EMBL/GenBank/DDBJ databases">
        <title>draft genome sequence of fig (Ficus carica).</title>
        <authorList>
            <person name="Takahashi T."/>
            <person name="Nishimura K."/>
        </authorList>
    </citation>
    <scope>NUCLEOTIDE SEQUENCE</scope>
</reference>
<keyword evidence="3" id="KW-1185">Reference proteome</keyword>
<dbReference type="Proteomes" id="UP001187192">
    <property type="component" value="Unassembled WGS sequence"/>
</dbReference>
<evidence type="ECO:0000313" key="2">
    <source>
        <dbReference type="EMBL" id="GMN60005.1"/>
    </source>
</evidence>
<sequence>MFRLRFPNLPRRHICLTGVGEGNTTTFKRSEERGRTATNQSSCYAADARWDGGTANRPTDTSTGHWRRGERFGHMSQARARQKCRRESLNS</sequence>